<dbReference type="PATRIC" id="fig|657309.4.peg.4146"/>
<name>D6D714_9BACE</name>
<dbReference type="EMBL" id="FP929033">
    <property type="protein sequence ID" value="CBK65809.1"/>
    <property type="molecule type" value="Genomic_DNA"/>
</dbReference>
<dbReference type="InterPro" id="IPR046917">
    <property type="entry name" value="ABC-3C_CTD12"/>
</dbReference>
<proteinExistence type="predicted"/>
<dbReference type="eggNOG" id="ENOG502Z9QR">
    <property type="taxonomic scope" value="Bacteria"/>
</dbReference>
<gene>
    <name evidence="2" type="ORF">BXY_05810</name>
</gene>
<evidence type="ECO:0000313" key="3">
    <source>
        <dbReference type="Proteomes" id="UP000008795"/>
    </source>
</evidence>
<evidence type="ECO:0000313" key="2">
    <source>
        <dbReference type="EMBL" id="CBK65809.1"/>
    </source>
</evidence>
<sequence length="165" mass="19489">MYLKEYPDVVRAAELNRLLLPFEFDESDLRDVIIFLHKQIKENKKVVAQAGFEYPGLDKKNELNKLSKNYFEDVVKKSLEDFDKIRKFLSDSINQDIEEIYADAASELNAKIALKREQFYEFEQVLETCYDNMVRDNADILKGKKKLVRTLLHYMYCNCDIGIKE</sequence>
<reference evidence="2 3" key="2">
    <citation type="submission" date="2010-03" db="EMBL/GenBank/DDBJ databases">
        <authorList>
            <person name="Pajon A."/>
        </authorList>
    </citation>
    <scope>NUCLEOTIDE SEQUENCE [LARGE SCALE GENOMIC DNA]</scope>
    <source>
        <strain evidence="2 3">XB1A</strain>
    </source>
</reference>
<dbReference type="AlphaFoldDB" id="D6D714"/>
<dbReference type="KEGG" id="bxy:BXY_05810"/>
<feature type="domain" description="ABC-three component systems C-terminal" evidence="1">
    <location>
        <begin position="21"/>
        <end position="162"/>
    </location>
</feature>
<dbReference type="Pfam" id="PF20279">
    <property type="entry name" value="CTD12"/>
    <property type="match status" value="1"/>
</dbReference>
<protein>
    <recommendedName>
        <fullName evidence="1">ABC-three component systems C-terminal domain-containing protein</fullName>
    </recommendedName>
</protein>
<dbReference type="HOGENOM" id="CLU_1607621_0_0_10"/>
<accession>D6D714</accession>
<organism evidence="2 3">
    <name type="scientific">Bacteroides xylanisolvens XB1A</name>
    <dbReference type="NCBI Taxonomy" id="657309"/>
    <lineage>
        <taxon>Bacteria</taxon>
        <taxon>Pseudomonadati</taxon>
        <taxon>Bacteroidota</taxon>
        <taxon>Bacteroidia</taxon>
        <taxon>Bacteroidales</taxon>
        <taxon>Bacteroidaceae</taxon>
        <taxon>Bacteroides</taxon>
    </lineage>
</organism>
<dbReference type="Proteomes" id="UP000008795">
    <property type="component" value="Chromosome"/>
</dbReference>
<evidence type="ECO:0000259" key="1">
    <source>
        <dbReference type="Pfam" id="PF20279"/>
    </source>
</evidence>
<reference evidence="2 3" key="1">
    <citation type="submission" date="2010-03" db="EMBL/GenBank/DDBJ databases">
        <title>The genome sequence of Bacteriodes xylanisolvens XB1A.</title>
        <authorList>
            <consortium name="metaHIT consortium -- http://www.metahit.eu/"/>
            <person name="Pajon A."/>
            <person name="Turner K."/>
            <person name="Parkhill J."/>
            <person name="Bernalier A."/>
        </authorList>
    </citation>
    <scope>NUCLEOTIDE SEQUENCE [LARGE SCALE GENOMIC DNA]</scope>
    <source>
        <strain evidence="2 3">XB1A</strain>
    </source>
</reference>